<comment type="caution">
    <text evidence="2">The sequence shown here is derived from an EMBL/GenBank/DDBJ whole genome shotgun (WGS) entry which is preliminary data.</text>
</comment>
<organism evidence="2 3">
    <name type="scientific">Stereocaulon virgatum</name>
    <dbReference type="NCBI Taxonomy" id="373712"/>
    <lineage>
        <taxon>Eukaryota</taxon>
        <taxon>Fungi</taxon>
        <taxon>Dikarya</taxon>
        <taxon>Ascomycota</taxon>
        <taxon>Pezizomycotina</taxon>
        <taxon>Lecanoromycetes</taxon>
        <taxon>OSLEUM clade</taxon>
        <taxon>Lecanoromycetidae</taxon>
        <taxon>Lecanorales</taxon>
        <taxon>Lecanorineae</taxon>
        <taxon>Stereocaulaceae</taxon>
        <taxon>Stereocaulon</taxon>
    </lineage>
</organism>
<dbReference type="Proteomes" id="UP001590950">
    <property type="component" value="Unassembled WGS sequence"/>
</dbReference>
<gene>
    <name evidence="2" type="ORF">N7G274_008755</name>
</gene>
<evidence type="ECO:0000256" key="1">
    <source>
        <dbReference type="SAM" id="MobiDB-lite"/>
    </source>
</evidence>
<feature type="region of interest" description="Disordered" evidence="1">
    <location>
        <begin position="13"/>
        <end position="72"/>
    </location>
</feature>
<proteinExistence type="predicted"/>
<sequence length="123" mass="13720">MLSKQLHIRFHNPPTILAPKHTSSLAPSSYPSSAFESPDRYPNTLCTSPTPTSHGSDVDSPRSSQNAKHRNQFTCTPRKSRMFNPPVGNVMHLYYFPDAEAFGNDCFEATAGNRVKGRRRSIV</sequence>
<name>A0ABR4A0A3_9LECA</name>
<evidence type="ECO:0000313" key="2">
    <source>
        <dbReference type="EMBL" id="KAL2038416.1"/>
    </source>
</evidence>
<keyword evidence="3" id="KW-1185">Reference proteome</keyword>
<accession>A0ABR4A0A3</accession>
<protein>
    <submittedName>
        <fullName evidence="2">Uncharacterized protein</fullName>
    </submittedName>
</protein>
<dbReference type="EMBL" id="JBEFKJ010000032">
    <property type="protein sequence ID" value="KAL2038416.1"/>
    <property type="molecule type" value="Genomic_DNA"/>
</dbReference>
<feature type="compositionally biased region" description="Polar residues" evidence="1">
    <location>
        <begin position="44"/>
        <end position="72"/>
    </location>
</feature>
<feature type="compositionally biased region" description="Low complexity" evidence="1">
    <location>
        <begin position="23"/>
        <end position="34"/>
    </location>
</feature>
<evidence type="ECO:0000313" key="3">
    <source>
        <dbReference type="Proteomes" id="UP001590950"/>
    </source>
</evidence>
<reference evidence="2 3" key="1">
    <citation type="submission" date="2024-09" db="EMBL/GenBank/DDBJ databases">
        <title>Rethinking Asexuality: The Enigmatic Case of Functional Sexual Genes in Lepraria (Stereocaulaceae).</title>
        <authorList>
            <person name="Doellman M."/>
            <person name="Sun Y."/>
            <person name="Barcenas-Pena A."/>
            <person name="Lumbsch H.T."/>
            <person name="Grewe F."/>
        </authorList>
    </citation>
    <scope>NUCLEOTIDE SEQUENCE [LARGE SCALE GENOMIC DNA]</scope>
    <source>
        <strain evidence="2 3">Mercado 3170</strain>
    </source>
</reference>